<keyword evidence="6" id="KW-1185">Reference proteome</keyword>
<evidence type="ECO:0000256" key="2">
    <source>
        <dbReference type="ARBA" id="ARBA00022729"/>
    </source>
</evidence>
<feature type="signal peptide" evidence="3">
    <location>
        <begin position="1"/>
        <end position="24"/>
    </location>
</feature>
<evidence type="ECO:0000313" key="6">
    <source>
        <dbReference type="Proteomes" id="UP000621436"/>
    </source>
</evidence>
<name>A0A931F6Y6_9FIRM</name>
<feature type="domain" description="Leucine-binding protein" evidence="4">
    <location>
        <begin position="27"/>
        <end position="366"/>
    </location>
</feature>
<dbReference type="AlphaFoldDB" id="A0A931F6Y6"/>
<evidence type="ECO:0000256" key="3">
    <source>
        <dbReference type="SAM" id="SignalP"/>
    </source>
</evidence>
<dbReference type="InterPro" id="IPR028082">
    <property type="entry name" value="Peripla_BP_I"/>
</dbReference>
<comment type="similarity">
    <text evidence="1">Belongs to the leucine-binding protein family.</text>
</comment>
<accession>A0A931F6Y6</accession>
<dbReference type="PANTHER" id="PTHR30483">
    <property type="entry name" value="LEUCINE-SPECIFIC-BINDING PROTEIN"/>
    <property type="match status" value="1"/>
</dbReference>
<evidence type="ECO:0000313" key="5">
    <source>
        <dbReference type="EMBL" id="MBF8436076.1"/>
    </source>
</evidence>
<dbReference type="InterPro" id="IPR028081">
    <property type="entry name" value="Leu-bd"/>
</dbReference>
<sequence length="428" mass="47281">MIKKLTVIVLAVALVFSFSMMAEANEPIKIGGIAPITGTFAGLGSDTIEGIRMALEEVDYEIAGREIELFTEDTGGNTSQLLSGLDALEIRDEVDIILGPVLGGEGMAMIDWASDTDIPIIVTYSAPEDVTMRRAQPNVARAGWTGAQVMFDFGAYVVEDLGYNSVVIIGQDYAFPYNQAGGFMKGFYLAGGERVERIWHPIGTDDYSSIFATMPLDVDAALVITGGDDAIRFVSQWFDFGMDEDLPLLASANTVEPTVLPEIGDIAIGIQSSMHFAEGIDRPEFIDWAERYQEMFGKVPSAASDHGYTAARMALMAIEEMEGNIEDREEFMNIVRATEIPDAPRGPFRLDEYGNPIQNVYIKEVREVDGRLTNVVLETYEDVSQFGPFKDYPELYMSLPEHSASFPPDTQEEFFELLPEDFLSEFGF</sequence>
<evidence type="ECO:0000259" key="4">
    <source>
        <dbReference type="Pfam" id="PF13458"/>
    </source>
</evidence>
<dbReference type="Proteomes" id="UP000621436">
    <property type="component" value="Unassembled WGS sequence"/>
</dbReference>
<evidence type="ECO:0000256" key="1">
    <source>
        <dbReference type="ARBA" id="ARBA00010062"/>
    </source>
</evidence>
<keyword evidence="2 3" id="KW-0732">Signal</keyword>
<comment type="caution">
    <text evidence="5">The sequence shown here is derived from an EMBL/GenBank/DDBJ whole genome shotgun (WGS) entry which is preliminary data.</text>
</comment>
<reference evidence="5" key="1">
    <citation type="submission" date="2020-11" db="EMBL/GenBank/DDBJ databases">
        <title>Halonatronomonas betainensis gen. nov., sp. nov. a novel haloalkaliphilic representative of the family Halanaerobiacae capable of betaine degradation.</title>
        <authorList>
            <person name="Boltyanskaya Y."/>
            <person name="Kevbrin V."/>
            <person name="Detkova E."/>
            <person name="Grouzdev D.S."/>
            <person name="Koziaeva V."/>
            <person name="Zhilina T."/>
        </authorList>
    </citation>
    <scope>NUCLEOTIDE SEQUENCE</scope>
    <source>
        <strain evidence="5">Z-7014</strain>
    </source>
</reference>
<dbReference type="Pfam" id="PF13458">
    <property type="entry name" value="Peripla_BP_6"/>
    <property type="match status" value="1"/>
</dbReference>
<organism evidence="5 6">
    <name type="scientific">Halonatronomonas betaini</name>
    <dbReference type="NCBI Taxonomy" id="2778430"/>
    <lineage>
        <taxon>Bacteria</taxon>
        <taxon>Bacillati</taxon>
        <taxon>Bacillota</taxon>
        <taxon>Clostridia</taxon>
        <taxon>Halanaerobiales</taxon>
        <taxon>Halarsenatibacteraceae</taxon>
        <taxon>Halonatronomonas</taxon>
    </lineage>
</organism>
<dbReference type="CDD" id="cd06332">
    <property type="entry name" value="PBP1_aromatic_compounds-like"/>
    <property type="match status" value="1"/>
</dbReference>
<dbReference type="RefSeq" id="WP_270452838.1">
    <property type="nucleotide sequence ID" value="NZ_JADPIE010000002.1"/>
</dbReference>
<dbReference type="SUPFAM" id="SSF53822">
    <property type="entry name" value="Periplasmic binding protein-like I"/>
    <property type="match status" value="1"/>
</dbReference>
<proteinExistence type="inferred from homology"/>
<dbReference type="InterPro" id="IPR051010">
    <property type="entry name" value="BCAA_transport"/>
</dbReference>
<protein>
    <submittedName>
        <fullName evidence="5">ABC transporter substrate-binding protein</fullName>
    </submittedName>
</protein>
<feature type="chain" id="PRO_5037181808" evidence="3">
    <location>
        <begin position="25"/>
        <end position="428"/>
    </location>
</feature>
<dbReference type="EMBL" id="JADPIE010000002">
    <property type="protein sequence ID" value="MBF8436076.1"/>
    <property type="molecule type" value="Genomic_DNA"/>
</dbReference>
<gene>
    <name evidence="5" type="ORF">I0Q91_03210</name>
</gene>
<dbReference type="PANTHER" id="PTHR30483:SF6">
    <property type="entry name" value="PERIPLASMIC BINDING PROTEIN OF ABC TRANSPORTER FOR NATURAL AMINO ACIDS"/>
    <property type="match status" value="1"/>
</dbReference>
<dbReference type="Gene3D" id="3.40.50.2300">
    <property type="match status" value="2"/>
</dbReference>